<dbReference type="RefSeq" id="WP_274051282.1">
    <property type="nucleotide sequence ID" value="NZ_CP059693.1"/>
</dbReference>
<name>A0ABY7VBX7_9GAMM</name>
<dbReference type="Proteomes" id="UP001215231">
    <property type="component" value="Chromosome"/>
</dbReference>
<keyword evidence="2" id="KW-1185">Reference proteome</keyword>
<protein>
    <submittedName>
        <fullName evidence="1">Uncharacterized protein</fullName>
    </submittedName>
</protein>
<organism evidence="1 2">
    <name type="scientific">Thalassomonas haliotis</name>
    <dbReference type="NCBI Taxonomy" id="485448"/>
    <lineage>
        <taxon>Bacteria</taxon>
        <taxon>Pseudomonadati</taxon>
        <taxon>Pseudomonadota</taxon>
        <taxon>Gammaproteobacteria</taxon>
        <taxon>Alteromonadales</taxon>
        <taxon>Colwelliaceae</taxon>
        <taxon>Thalassomonas</taxon>
    </lineage>
</organism>
<evidence type="ECO:0000313" key="1">
    <source>
        <dbReference type="EMBL" id="WDE11147.1"/>
    </source>
</evidence>
<reference evidence="1 2" key="1">
    <citation type="journal article" date="2022" name="Mar. Drugs">
        <title>Bioassay-Guided Fractionation Leads to the Detection of Cholic Acid Generated by the Rare Thalassomonas sp.</title>
        <authorList>
            <person name="Pheiffer F."/>
            <person name="Schneider Y.K."/>
            <person name="Hansen E.H."/>
            <person name="Andersen J.H."/>
            <person name="Isaksson J."/>
            <person name="Busche T."/>
            <person name="R C."/>
            <person name="Kalinowski J."/>
            <person name="Zyl L.V."/>
            <person name="Trindade M."/>
        </authorList>
    </citation>
    <scope>NUCLEOTIDE SEQUENCE [LARGE SCALE GENOMIC DNA]</scope>
    <source>
        <strain evidence="1 2">A5K-61T</strain>
    </source>
</reference>
<gene>
    <name evidence="1" type="ORF">H3N35_23390</name>
</gene>
<sequence length="73" mass="8013">MKSPYYDKATNSVFLRGALNPINPETNQAWQNEQEALAFVASLPCAREAVTLGKAATGITAKLMSKLAFIKRR</sequence>
<dbReference type="EMBL" id="CP059693">
    <property type="protein sequence ID" value="WDE11147.1"/>
    <property type="molecule type" value="Genomic_DNA"/>
</dbReference>
<proteinExistence type="predicted"/>
<evidence type="ECO:0000313" key="2">
    <source>
        <dbReference type="Proteomes" id="UP001215231"/>
    </source>
</evidence>
<accession>A0ABY7VBX7</accession>